<dbReference type="SUPFAM" id="SSF52172">
    <property type="entry name" value="CheY-like"/>
    <property type="match status" value="1"/>
</dbReference>
<comment type="caution">
    <text evidence="2">The sequence shown here is derived from an EMBL/GenBank/DDBJ whole genome shotgun (WGS) entry which is preliminary data.</text>
</comment>
<dbReference type="Gene3D" id="3.40.50.2300">
    <property type="match status" value="1"/>
</dbReference>
<dbReference type="EMBL" id="QQYZ01000027">
    <property type="protein sequence ID" value="RSY77910.1"/>
    <property type="molecule type" value="Genomic_DNA"/>
</dbReference>
<gene>
    <name evidence="2" type="ORF">DAH66_19620</name>
</gene>
<dbReference type="AlphaFoldDB" id="A0A2M8WHX3"/>
<dbReference type="SMART" id="SM00448">
    <property type="entry name" value="REC"/>
    <property type="match status" value="1"/>
</dbReference>
<dbReference type="InterPro" id="IPR011006">
    <property type="entry name" value="CheY-like_superfamily"/>
</dbReference>
<keyword evidence="1" id="KW-0597">Phosphoprotein</keyword>
<dbReference type="PROSITE" id="PS50110">
    <property type="entry name" value="RESPONSE_REGULATORY"/>
    <property type="match status" value="1"/>
</dbReference>
<dbReference type="InterPro" id="IPR001789">
    <property type="entry name" value="Sig_transdc_resp-reg_receiver"/>
</dbReference>
<dbReference type="GO" id="GO:0000160">
    <property type="term" value="P:phosphorelay signal transduction system"/>
    <property type="evidence" value="ECO:0007669"/>
    <property type="project" value="InterPro"/>
</dbReference>
<evidence type="ECO:0000256" key="1">
    <source>
        <dbReference type="ARBA" id="ARBA00022553"/>
    </source>
</evidence>
<dbReference type="PANTHER" id="PTHR44591">
    <property type="entry name" value="STRESS RESPONSE REGULATOR PROTEIN 1"/>
    <property type="match status" value="1"/>
</dbReference>
<dbReference type="InterPro" id="IPR050595">
    <property type="entry name" value="Bact_response_regulator"/>
</dbReference>
<reference evidence="2 3" key="1">
    <citation type="submission" date="2018-07" db="EMBL/GenBank/DDBJ databases">
        <title>Genomic and Epidemiologic Investigation of an Indolent Hospital Outbreak.</title>
        <authorList>
            <person name="Johnson R.C."/>
            <person name="Deming C."/>
            <person name="Conlan S."/>
            <person name="Zellmer C.J."/>
            <person name="Michelin A.V."/>
            <person name="Lee-Lin S."/>
            <person name="Thomas P.J."/>
            <person name="Park M."/>
            <person name="Weingarten R.A."/>
            <person name="Less J."/>
            <person name="Dekker J.P."/>
            <person name="Frank K.M."/>
            <person name="Musser K.A."/>
            <person name="Mcquiston J.R."/>
            <person name="Henderson D.K."/>
            <person name="Lau A.F."/>
            <person name="Palmore T.N."/>
            <person name="Segre J.A."/>
        </authorList>
    </citation>
    <scope>NUCLEOTIDE SEQUENCE [LARGE SCALE GENOMIC DNA]</scope>
    <source>
        <strain evidence="2 3">SK-CDC1_0717</strain>
    </source>
</reference>
<sequence>MQESMRLSPSPSALRKRPQLLLVEDDDALRRGLQLMLYNRGFEVRAYPSAAHALADPSAPQAAVLVADYRLPDSDGIALLSELRSRDWNGRAVLVTGFPSAKLKASAVAMGYAAILEKPVPDHRLLAAIGPG</sequence>
<accession>A0A2M8WHX3</accession>
<evidence type="ECO:0000313" key="2">
    <source>
        <dbReference type="EMBL" id="RSY77910.1"/>
    </source>
</evidence>
<proteinExistence type="predicted"/>
<dbReference type="RefSeq" id="WP_100362801.1">
    <property type="nucleotide sequence ID" value="NZ_PGEN01000001.1"/>
</dbReference>
<name>A0A2M8WHX3_9SPHN</name>
<dbReference type="Pfam" id="PF00072">
    <property type="entry name" value="Response_reg"/>
    <property type="match status" value="1"/>
</dbReference>
<organism evidence="2 3">
    <name type="scientific">Sphingomonas koreensis</name>
    <dbReference type="NCBI Taxonomy" id="93064"/>
    <lineage>
        <taxon>Bacteria</taxon>
        <taxon>Pseudomonadati</taxon>
        <taxon>Pseudomonadota</taxon>
        <taxon>Alphaproteobacteria</taxon>
        <taxon>Sphingomonadales</taxon>
        <taxon>Sphingomonadaceae</taxon>
        <taxon>Sphingomonas</taxon>
    </lineage>
</organism>
<dbReference type="PANTHER" id="PTHR44591:SF3">
    <property type="entry name" value="RESPONSE REGULATORY DOMAIN-CONTAINING PROTEIN"/>
    <property type="match status" value="1"/>
</dbReference>
<evidence type="ECO:0000313" key="3">
    <source>
        <dbReference type="Proteomes" id="UP000287746"/>
    </source>
</evidence>
<protein>
    <submittedName>
        <fullName evidence="2">Response regulator</fullName>
    </submittedName>
</protein>
<dbReference type="Proteomes" id="UP000287746">
    <property type="component" value="Unassembled WGS sequence"/>
</dbReference>